<name>A0A256F0F2_9HYPH</name>
<dbReference type="Proteomes" id="UP000216478">
    <property type="component" value="Unassembled WGS sequence"/>
</dbReference>
<keyword evidence="2" id="KW-0805">Transcription regulation</keyword>
<accession>A0A256F0F2</accession>
<dbReference type="OrthoDB" id="7506954at2"/>
<dbReference type="InterPro" id="IPR000847">
    <property type="entry name" value="LysR_HTH_N"/>
</dbReference>
<sequence length="324" mass="36518">MVAAEPSSSNRIKKLPWELDWNLLRTFIVIVEERGITAAANRLRLKQPTVSNALKRLEDRLQKRLIDRAMGRFEITAAGLLLYKEAVGIFGSVSRLDVLIRDMKEEITGHVTIALASYVVSPILDEVLKNFHHENPEVTFSIEVMTSSVVTTSVLQKQASIGICLVHKQHDKLKYVRLFREYFGFFCGPSHRLYGLSDLKLQDLRGETSVSFKTDILTDALRPVAILREEAQLNSRIIGMSANAEEVRRMIVAGLGIGALPLHVAQPDVDGKLLWRLPPYESPPAIDIYVVHNPSTVLNRAEEKFLSALHQRISEVPLCQRDYT</sequence>
<protein>
    <submittedName>
        <fullName evidence="6">LysR substrate binding domain protein</fullName>
    </submittedName>
</protein>
<dbReference type="SUPFAM" id="SSF53850">
    <property type="entry name" value="Periplasmic binding protein-like II"/>
    <property type="match status" value="1"/>
</dbReference>
<feature type="domain" description="HTH lysR-type" evidence="5">
    <location>
        <begin position="19"/>
        <end position="76"/>
    </location>
</feature>
<evidence type="ECO:0000256" key="3">
    <source>
        <dbReference type="ARBA" id="ARBA00023125"/>
    </source>
</evidence>
<dbReference type="PANTHER" id="PTHR30419">
    <property type="entry name" value="HTH-TYPE TRANSCRIPTIONAL REGULATOR YBHD"/>
    <property type="match status" value="1"/>
</dbReference>
<dbReference type="GO" id="GO:0003677">
    <property type="term" value="F:DNA binding"/>
    <property type="evidence" value="ECO:0007669"/>
    <property type="project" value="UniProtKB-KW"/>
</dbReference>
<organism evidence="6 7">
    <name type="scientific">Brucella grignonensis</name>
    <dbReference type="NCBI Taxonomy" id="94627"/>
    <lineage>
        <taxon>Bacteria</taxon>
        <taxon>Pseudomonadati</taxon>
        <taxon>Pseudomonadota</taxon>
        <taxon>Alphaproteobacteria</taxon>
        <taxon>Hyphomicrobiales</taxon>
        <taxon>Brucellaceae</taxon>
        <taxon>Brucella/Ochrobactrum group</taxon>
        <taxon>Brucella</taxon>
    </lineage>
</organism>
<dbReference type="InterPro" id="IPR005119">
    <property type="entry name" value="LysR_subst-bd"/>
</dbReference>
<evidence type="ECO:0000313" key="6">
    <source>
        <dbReference type="EMBL" id="OYR08317.1"/>
    </source>
</evidence>
<comment type="caution">
    <text evidence="6">The sequence shown here is derived from an EMBL/GenBank/DDBJ whole genome shotgun (WGS) entry which is preliminary data.</text>
</comment>
<proteinExistence type="inferred from homology"/>
<evidence type="ECO:0000256" key="4">
    <source>
        <dbReference type="ARBA" id="ARBA00023163"/>
    </source>
</evidence>
<comment type="similarity">
    <text evidence="1">Belongs to the LysR transcriptional regulatory family.</text>
</comment>
<evidence type="ECO:0000313" key="7">
    <source>
        <dbReference type="Proteomes" id="UP000216478"/>
    </source>
</evidence>
<dbReference type="PRINTS" id="PR00039">
    <property type="entry name" value="HTHLYSR"/>
</dbReference>
<dbReference type="GO" id="GO:0003700">
    <property type="term" value="F:DNA-binding transcription factor activity"/>
    <property type="evidence" value="ECO:0007669"/>
    <property type="project" value="InterPro"/>
</dbReference>
<dbReference type="Pfam" id="PF03466">
    <property type="entry name" value="LysR_substrate"/>
    <property type="match status" value="1"/>
</dbReference>
<evidence type="ECO:0000256" key="2">
    <source>
        <dbReference type="ARBA" id="ARBA00023015"/>
    </source>
</evidence>
<dbReference type="RefSeq" id="WP_094542395.1">
    <property type="nucleotide sequence ID" value="NZ_JBHEER010000010.1"/>
</dbReference>
<gene>
    <name evidence="6" type="ORF">CEV33_3351</name>
</gene>
<dbReference type="Gene3D" id="3.40.190.290">
    <property type="match status" value="1"/>
</dbReference>
<dbReference type="GO" id="GO:0005829">
    <property type="term" value="C:cytosol"/>
    <property type="evidence" value="ECO:0007669"/>
    <property type="project" value="TreeGrafter"/>
</dbReference>
<dbReference type="InterPro" id="IPR036388">
    <property type="entry name" value="WH-like_DNA-bd_sf"/>
</dbReference>
<dbReference type="PROSITE" id="PS50931">
    <property type="entry name" value="HTH_LYSR"/>
    <property type="match status" value="1"/>
</dbReference>
<dbReference type="EMBL" id="NNRL01000167">
    <property type="protein sequence ID" value="OYR08317.1"/>
    <property type="molecule type" value="Genomic_DNA"/>
</dbReference>
<dbReference type="InterPro" id="IPR036390">
    <property type="entry name" value="WH_DNA-bd_sf"/>
</dbReference>
<dbReference type="InterPro" id="IPR050950">
    <property type="entry name" value="HTH-type_LysR_regulators"/>
</dbReference>
<dbReference type="AlphaFoldDB" id="A0A256F0F2"/>
<keyword evidence="7" id="KW-1185">Reference proteome</keyword>
<keyword evidence="3" id="KW-0238">DNA-binding</keyword>
<dbReference type="Pfam" id="PF00126">
    <property type="entry name" value="HTH_1"/>
    <property type="match status" value="1"/>
</dbReference>
<evidence type="ECO:0000256" key="1">
    <source>
        <dbReference type="ARBA" id="ARBA00009437"/>
    </source>
</evidence>
<dbReference type="SUPFAM" id="SSF46785">
    <property type="entry name" value="Winged helix' DNA-binding domain"/>
    <property type="match status" value="1"/>
</dbReference>
<evidence type="ECO:0000259" key="5">
    <source>
        <dbReference type="PROSITE" id="PS50931"/>
    </source>
</evidence>
<dbReference type="CDD" id="cd05466">
    <property type="entry name" value="PBP2_LTTR_substrate"/>
    <property type="match status" value="1"/>
</dbReference>
<keyword evidence="4" id="KW-0804">Transcription</keyword>
<reference evidence="6 7" key="1">
    <citation type="submission" date="2017-07" db="EMBL/GenBank/DDBJ databases">
        <title>Phylogenetic study on the rhizospheric bacterium Ochrobactrum sp. A44.</title>
        <authorList>
            <person name="Krzyzanowska D.M."/>
            <person name="Ossowicki A."/>
            <person name="Rajewska M."/>
            <person name="Maciag T."/>
            <person name="Kaczynski Z."/>
            <person name="Czerwicka M."/>
            <person name="Jafra S."/>
        </authorList>
    </citation>
    <scope>NUCLEOTIDE SEQUENCE [LARGE SCALE GENOMIC DNA]</scope>
    <source>
        <strain evidence="6 7">OgA9a</strain>
    </source>
</reference>
<dbReference type="Gene3D" id="1.10.10.10">
    <property type="entry name" value="Winged helix-like DNA-binding domain superfamily/Winged helix DNA-binding domain"/>
    <property type="match status" value="1"/>
</dbReference>